<evidence type="ECO:0000313" key="2">
    <source>
        <dbReference type="Proteomes" id="UP001163046"/>
    </source>
</evidence>
<accession>A0A9X0CXU3</accession>
<dbReference type="AlphaFoldDB" id="A0A9X0CXU3"/>
<proteinExistence type="predicted"/>
<dbReference type="EMBL" id="MU826367">
    <property type="protein sequence ID" value="KAJ7378343.1"/>
    <property type="molecule type" value="Genomic_DNA"/>
</dbReference>
<organism evidence="1 2">
    <name type="scientific">Desmophyllum pertusum</name>
    <dbReference type="NCBI Taxonomy" id="174260"/>
    <lineage>
        <taxon>Eukaryota</taxon>
        <taxon>Metazoa</taxon>
        <taxon>Cnidaria</taxon>
        <taxon>Anthozoa</taxon>
        <taxon>Hexacorallia</taxon>
        <taxon>Scleractinia</taxon>
        <taxon>Caryophylliina</taxon>
        <taxon>Caryophylliidae</taxon>
        <taxon>Desmophyllum</taxon>
    </lineage>
</organism>
<dbReference type="Gene3D" id="1.25.40.10">
    <property type="entry name" value="Tetratricopeptide repeat domain"/>
    <property type="match status" value="1"/>
</dbReference>
<gene>
    <name evidence="1" type="ORF">OS493_023597</name>
</gene>
<name>A0A9X0CXU3_9CNID</name>
<protein>
    <submittedName>
        <fullName evidence="1">Uncharacterized protein</fullName>
    </submittedName>
</protein>
<dbReference type="Proteomes" id="UP001163046">
    <property type="component" value="Unassembled WGS sequence"/>
</dbReference>
<sequence length="111" mass="12920">MAFLWLRALELQGEVQEAFTHAVIYKVLDPQMTRDKDAVRRLRAKGKHQIYRTIDILMKQGEKLFKDEETELALSIFTEVVNLLPQGGGNPKVHEYRAQCYFIAGKEYIFC</sequence>
<dbReference type="InterPro" id="IPR011990">
    <property type="entry name" value="TPR-like_helical_dom_sf"/>
</dbReference>
<keyword evidence="2" id="KW-1185">Reference proteome</keyword>
<reference evidence="1" key="1">
    <citation type="submission" date="2023-01" db="EMBL/GenBank/DDBJ databases">
        <title>Genome assembly of the deep-sea coral Lophelia pertusa.</title>
        <authorList>
            <person name="Herrera S."/>
            <person name="Cordes E."/>
        </authorList>
    </citation>
    <scope>NUCLEOTIDE SEQUENCE</scope>
    <source>
        <strain evidence="1">USNM1676648</strain>
        <tissue evidence="1">Polyp</tissue>
    </source>
</reference>
<evidence type="ECO:0000313" key="1">
    <source>
        <dbReference type="EMBL" id="KAJ7378343.1"/>
    </source>
</evidence>
<comment type="caution">
    <text evidence="1">The sequence shown here is derived from an EMBL/GenBank/DDBJ whole genome shotgun (WGS) entry which is preliminary data.</text>
</comment>